<dbReference type="GO" id="GO:0006412">
    <property type="term" value="P:translation"/>
    <property type="evidence" value="ECO:0007669"/>
    <property type="project" value="UniProtKB-KW"/>
</dbReference>
<evidence type="ECO:0000256" key="6">
    <source>
        <dbReference type="SAM" id="Phobius"/>
    </source>
</evidence>
<dbReference type="Gene3D" id="1.10.730.10">
    <property type="entry name" value="Isoleucyl-tRNA Synthetase, Domain 1"/>
    <property type="match status" value="1"/>
</dbReference>
<dbReference type="AlphaFoldDB" id="A0ABD0V2Y9"/>
<evidence type="ECO:0000256" key="5">
    <source>
        <dbReference type="ARBA" id="ARBA00023146"/>
    </source>
</evidence>
<dbReference type="InterPro" id="IPR013155">
    <property type="entry name" value="M/V/L/I-tRNA-synth_anticd-bd"/>
</dbReference>
<dbReference type="GO" id="GO:0004812">
    <property type="term" value="F:aminoacyl-tRNA ligase activity"/>
    <property type="evidence" value="ECO:0007669"/>
    <property type="project" value="UniProtKB-KW"/>
</dbReference>
<keyword evidence="6" id="KW-0812">Transmembrane</keyword>
<dbReference type="EMBL" id="JANQDX010000011">
    <property type="protein sequence ID" value="KAL0916992.1"/>
    <property type="molecule type" value="Genomic_DNA"/>
</dbReference>
<keyword evidence="9" id="KW-1185">Reference proteome</keyword>
<dbReference type="Pfam" id="PF08264">
    <property type="entry name" value="Anticodon_1"/>
    <property type="match status" value="1"/>
</dbReference>
<dbReference type="InterPro" id="IPR023586">
    <property type="entry name" value="Ile-tRNA-ligase_type2"/>
</dbReference>
<dbReference type="GO" id="GO:0005524">
    <property type="term" value="F:ATP binding"/>
    <property type="evidence" value="ECO:0007669"/>
    <property type="project" value="UniProtKB-KW"/>
</dbReference>
<protein>
    <recommendedName>
        <fullName evidence="7">Methionyl/Valyl/Leucyl/Isoleucyl-tRNA synthetase anticodon-binding domain-containing protein</fullName>
    </recommendedName>
</protein>
<accession>A0ABD0V2Y9</accession>
<feature type="domain" description="Methionyl/Valyl/Leucyl/Isoleucyl-tRNA synthetase anticodon-binding" evidence="7">
    <location>
        <begin position="29"/>
        <end position="97"/>
    </location>
</feature>
<dbReference type="SUPFAM" id="SSF47323">
    <property type="entry name" value="Anticodon-binding domain of a subclass of class I aminoacyl-tRNA synthetases"/>
    <property type="match status" value="1"/>
</dbReference>
<evidence type="ECO:0000256" key="4">
    <source>
        <dbReference type="ARBA" id="ARBA00022917"/>
    </source>
</evidence>
<dbReference type="PANTHER" id="PTHR42780:SF1">
    <property type="entry name" value="ISOLEUCINE--TRNA LIGASE, CYTOPLASMIC"/>
    <property type="match status" value="1"/>
</dbReference>
<organism evidence="8 9">
    <name type="scientific">Dendrobium thyrsiflorum</name>
    <name type="common">Pinecone-like raceme dendrobium</name>
    <name type="synonym">Orchid</name>
    <dbReference type="NCBI Taxonomy" id="117978"/>
    <lineage>
        <taxon>Eukaryota</taxon>
        <taxon>Viridiplantae</taxon>
        <taxon>Streptophyta</taxon>
        <taxon>Embryophyta</taxon>
        <taxon>Tracheophyta</taxon>
        <taxon>Spermatophyta</taxon>
        <taxon>Magnoliopsida</taxon>
        <taxon>Liliopsida</taxon>
        <taxon>Asparagales</taxon>
        <taxon>Orchidaceae</taxon>
        <taxon>Epidendroideae</taxon>
        <taxon>Malaxideae</taxon>
        <taxon>Dendrobiinae</taxon>
        <taxon>Dendrobium</taxon>
    </lineage>
</organism>
<keyword evidence="4" id="KW-0648">Protein biosynthesis</keyword>
<keyword evidence="5" id="KW-0030">Aminoacyl-tRNA synthetase</keyword>
<keyword evidence="2" id="KW-0547">Nucleotide-binding</keyword>
<keyword evidence="6" id="KW-1133">Transmembrane helix</keyword>
<proteinExistence type="predicted"/>
<name>A0ABD0V2Y9_DENTH</name>
<gene>
    <name evidence="8" type="ORF">M5K25_014548</name>
</gene>
<dbReference type="InterPro" id="IPR009080">
    <property type="entry name" value="tRNAsynth_Ia_anticodon-bd"/>
</dbReference>
<dbReference type="PANTHER" id="PTHR42780">
    <property type="entry name" value="SOLEUCYL-TRNA SYNTHETASE"/>
    <property type="match status" value="1"/>
</dbReference>
<evidence type="ECO:0000313" key="8">
    <source>
        <dbReference type="EMBL" id="KAL0916992.1"/>
    </source>
</evidence>
<sequence>MRHIEFKYGFAPFTPIARAILQKSSNVLDQWINSATGSLVHFVCREMDAYRLYTVVPYLLKFIDNLTNIYVRFNRKRLKGRTGEDDCRISLSTLYHVWYSNFGGAFTLLFFSLVGLELFQNRRYSQRAKVKALGNQNVPPPITRDDSIQFRNVGQPASISQGIPQALILGCNI</sequence>
<evidence type="ECO:0000256" key="1">
    <source>
        <dbReference type="ARBA" id="ARBA00022598"/>
    </source>
</evidence>
<reference evidence="8 9" key="1">
    <citation type="journal article" date="2024" name="Plant Biotechnol. J.">
        <title>Dendrobium thyrsiflorum genome and its molecular insights into genes involved in important horticultural traits.</title>
        <authorList>
            <person name="Chen B."/>
            <person name="Wang J.Y."/>
            <person name="Zheng P.J."/>
            <person name="Li K.L."/>
            <person name="Liang Y.M."/>
            <person name="Chen X.F."/>
            <person name="Zhang C."/>
            <person name="Zhao X."/>
            <person name="He X."/>
            <person name="Zhang G.Q."/>
            <person name="Liu Z.J."/>
            <person name="Xu Q."/>
        </authorList>
    </citation>
    <scope>NUCLEOTIDE SEQUENCE [LARGE SCALE GENOMIC DNA]</scope>
    <source>
        <strain evidence="8">GZMU011</strain>
    </source>
</reference>
<comment type="caution">
    <text evidence="8">The sequence shown here is derived from an EMBL/GenBank/DDBJ whole genome shotgun (WGS) entry which is preliminary data.</text>
</comment>
<evidence type="ECO:0000256" key="3">
    <source>
        <dbReference type="ARBA" id="ARBA00022840"/>
    </source>
</evidence>
<evidence type="ECO:0000256" key="2">
    <source>
        <dbReference type="ARBA" id="ARBA00022741"/>
    </source>
</evidence>
<feature type="transmembrane region" description="Helical" evidence="6">
    <location>
        <begin position="98"/>
        <end position="119"/>
    </location>
</feature>
<keyword evidence="6" id="KW-0472">Membrane</keyword>
<keyword evidence="1" id="KW-0436">Ligase</keyword>
<dbReference type="Proteomes" id="UP001552299">
    <property type="component" value="Unassembled WGS sequence"/>
</dbReference>
<evidence type="ECO:0000313" key="9">
    <source>
        <dbReference type="Proteomes" id="UP001552299"/>
    </source>
</evidence>
<evidence type="ECO:0000259" key="7">
    <source>
        <dbReference type="Pfam" id="PF08264"/>
    </source>
</evidence>
<keyword evidence="3" id="KW-0067">ATP-binding</keyword>